<evidence type="ECO:0000313" key="11">
    <source>
        <dbReference type="Proteomes" id="UP001217089"/>
    </source>
</evidence>
<evidence type="ECO:0000256" key="3">
    <source>
        <dbReference type="ARBA" id="ARBA00022679"/>
    </source>
</evidence>
<evidence type="ECO:0000256" key="2">
    <source>
        <dbReference type="ARBA" id="ARBA00012251"/>
    </source>
</evidence>
<proteinExistence type="predicted"/>
<sequence>MEVIVSSLDETIDRKRVTITRQQVTTITQLKKKLSGPLGLEENSFDIVKPSVADLAQYNEHISDSDLPDIQIVVHPTTREVPEHLQTDEEDLINGSMETDPRVIMSCGHGIAPENLYDYCWNMLRQRNLKFTCPAIESHDLRRPKTCNAEWTLYEIDIKAKLSVDERMLFEMKMNHNHWQDEQGIQECPDCHAVCERLSAENNRVICMVCCQNGKPHFEFCWQCLGPWKTDNAEYCGNIQCATAKGPKAVQEILQTCQKKKIDQYINCPSVRICPSCKALIEHIQGCKRMTCKCKFQFCFVCLQTWDNGCGYNKTCSNVARCQTIQ</sequence>
<dbReference type="Pfam" id="PF01485">
    <property type="entry name" value="IBR"/>
    <property type="match status" value="1"/>
</dbReference>
<comment type="caution">
    <text evidence="10">The sequence shown here is derived from an EMBL/GenBank/DDBJ whole genome shotgun (WGS) entry which is preliminary data.</text>
</comment>
<dbReference type="CDD" id="cd22584">
    <property type="entry name" value="Rcat_RBR_unk"/>
    <property type="match status" value="1"/>
</dbReference>
<evidence type="ECO:0000256" key="8">
    <source>
        <dbReference type="ARBA" id="ARBA00022833"/>
    </source>
</evidence>
<dbReference type="InterPro" id="IPR044066">
    <property type="entry name" value="TRIAD_supradom"/>
</dbReference>
<dbReference type="InterPro" id="IPR002867">
    <property type="entry name" value="IBR_dom"/>
</dbReference>
<organism evidence="10 11">
    <name type="scientific">Tegillarca granosa</name>
    <name type="common">Malaysian cockle</name>
    <name type="synonym">Anadara granosa</name>
    <dbReference type="NCBI Taxonomy" id="220873"/>
    <lineage>
        <taxon>Eukaryota</taxon>
        <taxon>Metazoa</taxon>
        <taxon>Spiralia</taxon>
        <taxon>Lophotrochozoa</taxon>
        <taxon>Mollusca</taxon>
        <taxon>Bivalvia</taxon>
        <taxon>Autobranchia</taxon>
        <taxon>Pteriomorphia</taxon>
        <taxon>Arcoida</taxon>
        <taxon>Arcoidea</taxon>
        <taxon>Arcidae</taxon>
        <taxon>Tegillarca</taxon>
    </lineage>
</organism>
<gene>
    <name evidence="10" type="ORF">KUTeg_023436</name>
</gene>
<evidence type="ECO:0000256" key="6">
    <source>
        <dbReference type="ARBA" id="ARBA00022771"/>
    </source>
</evidence>
<protein>
    <recommendedName>
        <fullName evidence="2">RBR-type E3 ubiquitin transferase</fullName>
        <ecNumber evidence="2">2.3.2.31</ecNumber>
    </recommendedName>
</protein>
<evidence type="ECO:0000259" key="9">
    <source>
        <dbReference type="PROSITE" id="PS51873"/>
    </source>
</evidence>
<keyword evidence="8" id="KW-0862">Zinc</keyword>
<evidence type="ECO:0000313" key="10">
    <source>
        <dbReference type="EMBL" id="KAJ8299376.1"/>
    </source>
</evidence>
<dbReference type="EC" id="2.3.2.31" evidence="2"/>
<feature type="domain" description="RING-type" evidence="9">
    <location>
        <begin position="81"/>
        <end position="320"/>
    </location>
</feature>
<dbReference type="PANTHER" id="PTHR11685">
    <property type="entry name" value="RBR FAMILY RING FINGER AND IBR DOMAIN-CONTAINING"/>
    <property type="match status" value="1"/>
</dbReference>
<dbReference type="SUPFAM" id="SSF57850">
    <property type="entry name" value="RING/U-box"/>
    <property type="match status" value="1"/>
</dbReference>
<evidence type="ECO:0000256" key="5">
    <source>
        <dbReference type="ARBA" id="ARBA00022737"/>
    </source>
</evidence>
<keyword evidence="11" id="KW-1185">Reference proteome</keyword>
<evidence type="ECO:0000256" key="1">
    <source>
        <dbReference type="ARBA" id="ARBA00001798"/>
    </source>
</evidence>
<keyword evidence="5" id="KW-0677">Repeat</keyword>
<keyword evidence="4" id="KW-0479">Metal-binding</keyword>
<evidence type="ECO:0000256" key="7">
    <source>
        <dbReference type="ARBA" id="ARBA00022786"/>
    </source>
</evidence>
<dbReference type="Proteomes" id="UP001217089">
    <property type="component" value="Unassembled WGS sequence"/>
</dbReference>
<dbReference type="InterPro" id="IPR031127">
    <property type="entry name" value="E3_UB_ligase_RBR"/>
</dbReference>
<reference evidence="10 11" key="1">
    <citation type="submission" date="2022-12" db="EMBL/GenBank/DDBJ databases">
        <title>Chromosome-level genome of Tegillarca granosa.</title>
        <authorList>
            <person name="Kim J."/>
        </authorList>
    </citation>
    <scope>NUCLEOTIDE SEQUENCE [LARGE SCALE GENOMIC DNA]</scope>
    <source>
        <strain evidence="10">Teg-2019</strain>
        <tissue evidence="10">Adductor muscle</tissue>
    </source>
</reference>
<keyword evidence="6" id="KW-0863">Zinc-finger</keyword>
<keyword evidence="7" id="KW-0833">Ubl conjugation pathway</keyword>
<keyword evidence="3" id="KW-0808">Transferase</keyword>
<dbReference type="EMBL" id="JARBDR010000921">
    <property type="protein sequence ID" value="KAJ8299376.1"/>
    <property type="molecule type" value="Genomic_DNA"/>
</dbReference>
<dbReference type="SMART" id="SM00647">
    <property type="entry name" value="IBR"/>
    <property type="match status" value="2"/>
</dbReference>
<dbReference type="PROSITE" id="PS51873">
    <property type="entry name" value="TRIAD"/>
    <property type="match status" value="1"/>
</dbReference>
<accession>A0ABQ9E1M5</accession>
<evidence type="ECO:0000256" key="4">
    <source>
        <dbReference type="ARBA" id="ARBA00022723"/>
    </source>
</evidence>
<name>A0ABQ9E1M5_TEGGR</name>
<dbReference type="Gene3D" id="1.20.120.1750">
    <property type="match status" value="1"/>
</dbReference>
<comment type="catalytic activity">
    <reaction evidence="1">
        <text>[E2 ubiquitin-conjugating enzyme]-S-ubiquitinyl-L-cysteine + [acceptor protein]-L-lysine = [E2 ubiquitin-conjugating enzyme]-L-cysteine + [acceptor protein]-N(6)-ubiquitinyl-L-lysine.</text>
        <dbReference type="EC" id="2.3.2.31"/>
    </reaction>
</comment>